<dbReference type="Gene3D" id="2.60.40.1930">
    <property type="match status" value="1"/>
</dbReference>
<name>A0A2J8QQV6_PANTR</name>
<dbReference type="EMBL" id="NBAG03000025">
    <property type="protein sequence ID" value="PNI98658.1"/>
    <property type="molecule type" value="Genomic_DNA"/>
</dbReference>
<evidence type="ECO:0000256" key="6">
    <source>
        <dbReference type="ARBA" id="ARBA00023248"/>
    </source>
</evidence>
<keyword evidence="3" id="KW-0732">Signal</keyword>
<dbReference type="Proteomes" id="UP000236370">
    <property type="component" value="Unassembled WGS sequence"/>
</dbReference>
<comment type="similarity">
    <text evidence="1">Belongs to the protease inhibitor I39 (alpha-2-macroglobulin) family.</text>
</comment>
<reference evidence="9 10" key="1">
    <citation type="submission" date="2017-12" db="EMBL/GenBank/DDBJ databases">
        <title>High-resolution comparative analysis of great ape genomes.</title>
        <authorList>
            <person name="Pollen A."/>
            <person name="Hastie A."/>
            <person name="Hormozdiari F."/>
            <person name="Dougherty M."/>
            <person name="Liu R."/>
            <person name="Chaisson M."/>
            <person name="Hoppe E."/>
            <person name="Hill C."/>
            <person name="Pang A."/>
            <person name="Hillier L."/>
            <person name="Baker C."/>
            <person name="Armstrong J."/>
            <person name="Shendure J."/>
            <person name="Paten B."/>
            <person name="Wilson R."/>
            <person name="Chao H."/>
            <person name="Schneider V."/>
            <person name="Ventura M."/>
            <person name="Kronenberg Z."/>
            <person name="Murali S."/>
            <person name="Gordon D."/>
            <person name="Cantsilieris S."/>
            <person name="Munson K."/>
            <person name="Nelson B."/>
            <person name="Raja A."/>
            <person name="Underwood J."/>
            <person name="Diekhans M."/>
            <person name="Fiddes I."/>
            <person name="Haussler D."/>
            <person name="Eichler E."/>
        </authorList>
    </citation>
    <scope>NUCLEOTIDE SEQUENCE [LARGE SCALE GENOMIC DNA]</scope>
    <source>
        <strain evidence="9">Yerkes chimp pedigree #C0471</strain>
    </source>
</reference>
<evidence type="ECO:0000256" key="4">
    <source>
        <dbReference type="ARBA" id="ARBA00022900"/>
    </source>
</evidence>
<feature type="domain" description="Macroglobulin" evidence="7">
    <location>
        <begin position="2"/>
        <end position="77"/>
    </location>
</feature>
<protein>
    <submittedName>
        <fullName evidence="9">T0066628 isoform 7</fullName>
    </submittedName>
</protein>
<gene>
    <name evidence="9" type="ORF">CK820_G0019336</name>
</gene>
<evidence type="ECO:0000313" key="9">
    <source>
        <dbReference type="EMBL" id="PNI98658.1"/>
    </source>
</evidence>
<sequence>MFRVVSLDDHLKPVDEMYPVITLQDPEGNRIQQWVNEESVGGILQLSFQLISEPILGWYEITVEMLNEKKTYHSFSVEEYVLPKFQMTVDAPENILVVDSEFQMNVCALSAHISAHQENCCCVIKNLKVRNHIYVGKFLDSIQKIICL</sequence>
<evidence type="ECO:0000259" key="7">
    <source>
        <dbReference type="Pfam" id="PF01835"/>
    </source>
</evidence>
<dbReference type="InterPro" id="IPR041555">
    <property type="entry name" value="MG3"/>
</dbReference>
<evidence type="ECO:0000313" key="10">
    <source>
        <dbReference type="Proteomes" id="UP000236370"/>
    </source>
</evidence>
<dbReference type="PANTHER" id="PTHR11412">
    <property type="entry name" value="MACROGLOBULIN / COMPLEMENT"/>
    <property type="match status" value="1"/>
</dbReference>
<evidence type="ECO:0000259" key="8">
    <source>
        <dbReference type="Pfam" id="PF17791"/>
    </source>
</evidence>
<organism evidence="9 10">
    <name type="scientific">Pan troglodytes</name>
    <name type="common">Chimpanzee</name>
    <dbReference type="NCBI Taxonomy" id="9598"/>
    <lineage>
        <taxon>Eukaryota</taxon>
        <taxon>Metazoa</taxon>
        <taxon>Chordata</taxon>
        <taxon>Craniata</taxon>
        <taxon>Vertebrata</taxon>
        <taxon>Euteleostomi</taxon>
        <taxon>Mammalia</taxon>
        <taxon>Eutheria</taxon>
        <taxon>Euarchontoglires</taxon>
        <taxon>Primates</taxon>
        <taxon>Haplorrhini</taxon>
        <taxon>Catarrhini</taxon>
        <taxon>Hominidae</taxon>
        <taxon>Pan</taxon>
    </lineage>
</organism>
<feature type="domain" description="Macroglobulin" evidence="8">
    <location>
        <begin position="79"/>
        <end position="108"/>
    </location>
</feature>
<dbReference type="PANTHER" id="PTHR11412:SF173">
    <property type="entry name" value="OVOSTATIN"/>
    <property type="match status" value="1"/>
</dbReference>
<dbReference type="GO" id="GO:0004867">
    <property type="term" value="F:serine-type endopeptidase inhibitor activity"/>
    <property type="evidence" value="ECO:0007669"/>
    <property type="project" value="UniProtKB-KW"/>
</dbReference>
<keyword evidence="2" id="KW-0646">Protease inhibitor</keyword>
<evidence type="ECO:0000256" key="5">
    <source>
        <dbReference type="ARBA" id="ARBA00023180"/>
    </source>
</evidence>
<comment type="caution">
    <text evidence="9">The sequence shown here is derived from an EMBL/GenBank/DDBJ whole genome shotgun (WGS) entry which is preliminary data.</text>
</comment>
<evidence type="ECO:0000256" key="2">
    <source>
        <dbReference type="ARBA" id="ARBA00022690"/>
    </source>
</evidence>
<dbReference type="AlphaFoldDB" id="A0A2J8QQV6"/>
<keyword evidence="4" id="KW-0722">Serine protease inhibitor</keyword>
<evidence type="ECO:0000256" key="3">
    <source>
        <dbReference type="ARBA" id="ARBA00022729"/>
    </source>
</evidence>
<dbReference type="FunFam" id="2.60.40.1930:FF:000001">
    <property type="entry name" value="CD109 isoform 3"/>
    <property type="match status" value="1"/>
</dbReference>
<evidence type="ECO:0000256" key="1">
    <source>
        <dbReference type="ARBA" id="ARBA00010952"/>
    </source>
</evidence>
<accession>A0A2J8QQV6</accession>
<proteinExistence type="inferred from homology"/>
<dbReference type="InterPro" id="IPR002890">
    <property type="entry name" value="MG2"/>
</dbReference>
<dbReference type="InterPro" id="IPR050473">
    <property type="entry name" value="A2M/Complement_sys"/>
</dbReference>
<keyword evidence="5" id="KW-0325">Glycoprotein</keyword>
<dbReference type="Pfam" id="PF17791">
    <property type="entry name" value="MG3"/>
    <property type="match status" value="1"/>
</dbReference>
<keyword evidence="6" id="KW-0082">Bait region</keyword>
<dbReference type="Pfam" id="PF01835">
    <property type="entry name" value="MG2"/>
    <property type="match status" value="1"/>
</dbReference>